<keyword evidence="1" id="KW-0812">Transmembrane</keyword>
<dbReference type="RefSeq" id="XP_017787212.1">
    <property type="nucleotide sequence ID" value="XM_017931723.1"/>
</dbReference>
<dbReference type="GeneID" id="108569942"/>
<feature type="transmembrane region" description="Helical" evidence="1">
    <location>
        <begin position="63"/>
        <end position="84"/>
    </location>
</feature>
<keyword evidence="1" id="KW-1133">Transmembrane helix</keyword>
<protein>
    <submittedName>
        <fullName evidence="3">Uncharacterized protein LOC108569942</fullName>
    </submittedName>
</protein>
<evidence type="ECO:0000313" key="2">
    <source>
        <dbReference type="Proteomes" id="UP000695000"/>
    </source>
</evidence>
<accession>A0ABM1NK62</accession>
<evidence type="ECO:0000256" key="1">
    <source>
        <dbReference type="SAM" id="Phobius"/>
    </source>
</evidence>
<proteinExistence type="predicted"/>
<evidence type="ECO:0000313" key="3">
    <source>
        <dbReference type="RefSeq" id="XP_017787212.1"/>
    </source>
</evidence>
<feature type="transmembrane region" description="Helical" evidence="1">
    <location>
        <begin position="104"/>
        <end position="124"/>
    </location>
</feature>
<reference evidence="3" key="1">
    <citation type="submission" date="2025-08" db="UniProtKB">
        <authorList>
            <consortium name="RefSeq"/>
        </authorList>
    </citation>
    <scope>IDENTIFICATION</scope>
    <source>
        <tissue evidence="3">Whole Larva</tissue>
    </source>
</reference>
<sequence length="284" mass="33101">MESQYILKNPEDVWVFKNISFEEGYNVDVEYIKMWSCFLDSFMLLFMLFDFDSNSRIYKVLKRFVAANVLYYINHLVMSKISLANDELSNSFIETMLTIMKLHVVMSHMAAFLCVILLSSEFMMSSKISDHKLMSYSFVLFIVLFIVQLFLMLFTSVPFHSFIPTVIFLSSIFIVFFNDLTLIYKYIRGIPIGVSTVFRMNISRIYVYSWLLIVICSNFTTVLSLKISLIGYFHSLLIFAYLSTYGSKIWLILKVKEDPIDVVPAVTIETIKTNKTVEISVDKY</sequence>
<gene>
    <name evidence="3" type="primary">LOC108569942</name>
</gene>
<feature type="transmembrane region" description="Helical" evidence="1">
    <location>
        <begin position="205"/>
        <end position="223"/>
    </location>
</feature>
<feature type="transmembrane region" description="Helical" evidence="1">
    <location>
        <begin position="136"/>
        <end position="156"/>
    </location>
</feature>
<feature type="transmembrane region" description="Helical" evidence="1">
    <location>
        <begin position="162"/>
        <end position="184"/>
    </location>
</feature>
<keyword evidence="1" id="KW-0472">Membrane</keyword>
<keyword evidence="2" id="KW-1185">Reference proteome</keyword>
<feature type="transmembrane region" description="Helical" evidence="1">
    <location>
        <begin position="229"/>
        <end position="246"/>
    </location>
</feature>
<name>A0ABM1NK62_NICVS</name>
<dbReference type="Proteomes" id="UP000695000">
    <property type="component" value="Unplaced"/>
</dbReference>
<organism evidence="2 3">
    <name type="scientific">Nicrophorus vespilloides</name>
    <name type="common">Boreal carrion beetle</name>
    <dbReference type="NCBI Taxonomy" id="110193"/>
    <lineage>
        <taxon>Eukaryota</taxon>
        <taxon>Metazoa</taxon>
        <taxon>Ecdysozoa</taxon>
        <taxon>Arthropoda</taxon>
        <taxon>Hexapoda</taxon>
        <taxon>Insecta</taxon>
        <taxon>Pterygota</taxon>
        <taxon>Neoptera</taxon>
        <taxon>Endopterygota</taxon>
        <taxon>Coleoptera</taxon>
        <taxon>Polyphaga</taxon>
        <taxon>Staphyliniformia</taxon>
        <taxon>Silphidae</taxon>
        <taxon>Nicrophorinae</taxon>
        <taxon>Nicrophorus</taxon>
    </lineage>
</organism>